<comment type="similarity">
    <text evidence="2 7">Belongs to the DedA family.</text>
</comment>
<dbReference type="PANTHER" id="PTHR30353:SF0">
    <property type="entry name" value="TRANSMEMBRANE PROTEIN"/>
    <property type="match status" value="1"/>
</dbReference>
<keyword evidence="4 7" id="KW-0812">Transmembrane</keyword>
<feature type="transmembrane region" description="Helical" evidence="7">
    <location>
        <begin position="45"/>
        <end position="65"/>
    </location>
</feature>
<evidence type="ECO:0000256" key="1">
    <source>
        <dbReference type="ARBA" id="ARBA00004651"/>
    </source>
</evidence>
<proteinExistence type="inferred from homology"/>
<evidence type="ECO:0000313" key="9">
    <source>
        <dbReference type="EMBL" id="GMA20864.1"/>
    </source>
</evidence>
<accession>A0ABQ6HT33</accession>
<dbReference type="InterPro" id="IPR032818">
    <property type="entry name" value="DedA-like"/>
</dbReference>
<reference evidence="10" key="1">
    <citation type="journal article" date="2019" name="Int. J. Syst. Evol. Microbiol.">
        <title>The Global Catalogue of Microorganisms (GCM) 10K type strain sequencing project: providing services to taxonomists for standard genome sequencing and annotation.</title>
        <authorList>
            <consortium name="The Broad Institute Genomics Platform"/>
            <consortium name="The Broad Institute Genome Sequencing Center for Infectious Disease"/>
            <person name="Wu L."/>
            <person name="Ma J."/>
        </authorList>
    </citation>
    <scope>NUCLEOTIDE SEQUENCE [LARGE SCALE GENOMIC DNA]</scope>
    <source>
        <strain evidence="10">NBRC 105830</strain>
    </source>
</reference>
<keyword evidence="3 7" id="KW-1003">Cell membrane</keyword>
<feature type="transmembrane region" description="Helical" evidence="7">
    <location>
        <begin position="171"/>
        <end position="193"/>
    </location>
</feature>
<comment type="caution">
    <text evidence="9">The sequence shown here is derived from an EMBL/GenBank/DDBJ whole genome shotgun (WGS) entry which is preliminary data.</text>
</comment>
<feature type="transmembrane region" description="Helical" evidence="7">
    <location>
        <begin position="85"/>
        <end position="106"/>
    </location>
</feature>
<evidence type="ECO:0000256" key="7">
    <source>
        <dbReference type="RuleBase" id="RU367016"/>
    </source>
</evidence>
<comment type="subcellular location">
    <subcellularLocation>
        <location evidence="1 7">Cell membrane</location>
        <topology evidence="1 7">Multi-pass membrane protein</topology>
    </subcellularLocation>
</comment>
<evidence type="ECO:0000313" key="10">
    <source>
        <dbReference type="Proteomes" id="UP001157109"/>
    </source>
</evidence>
<keyword evidence="10" id="KW-1185">Reference proteome</keyword>
<feature type="transmembrane region" description="Helical" evidence="7">
    <location>
        <begin position="205"/>
        <end position="224"/>
    </location>
</feature>
<dbReference type="InterPro" id="IPR032816">
    <property type="entry name" value="VTT_dom"/>
</dbReference>
<dbReference type="Pfam" id="PF09335">
    <property type="entry name" value="VTT_dom"/>
    <property type="match status" value="1"/>
</dbReference>
<dbReference type="EMBL" id="BSUJ01000001">
    <property type="protein sequence ID" value="GMA20864.1"/>
    <property type="molecule type" value="Genomic_DNA"/>
</dbReference>
<sequence length="233" mass="25861">MSLPLLIDPALVTSTAHTVYAAVLPTAGGANWMDPQWLLDTYGNAFFWLSMVIIFVECGLFFPILPGDSLLFSIGLFIKRGDVDIALGVALVLLSLAAFAGNVVGYEIGRAIGRPLYERDGRILKRKYFDQTIAFFDTYGNKALVIGRFVPIVRTFITVVAGVGKMDRKRFFTWSAVGAVLWAVGITMLGYLLGNIAFIQNNLEAAILLIVFVSVLPMVFEWWMHKRRSRTTV</sequence>
<evidence type="ECO:0000256" key="3">
    <source>
        <dbReference type="ARBA" id="ARBA00022475"/>
    </source>
</evidence>
<evidence type="ECO:0000259" key="8">
    <source>
        <dbReference type="Pfam" id="PF09335"/>
    </source>
</evidence>
<dbReference type="Proteomes" id="UP001157109">
    <property type="component" value="Unassembled WGS sequence"/>
</dbReference>
<gene>
    <name evidence="9" type="primary">dedA</name>
    <name evidence="9" type="ORF">GCM10025862_28850</name>
</gene>
<feature type="domain" description="VTT" evidence="8">
    <location>
        <begin position="65"/>
        <end position="191"/>
    </location>
</feature>
<evidence type="ECO:0000256" key="5">
    <source>
        <dbReference type="ARBA" id="ARBA00022989"/>
    </source>
</evidence>
<evidence type="ECO:0000256" key="6">
    <source>
        <dbReference type="ARBA" id="ARBA00023136"/>
    </source>
</evidence>
<organism evidence="9 10">
    <name type="scientific">Arsenicicoccus piscis</name>
    <dbReference type="NCBI Taxonomy" id="673954"/>
    <lineage>
        <taxon>Bacteria</taxon>
        <taxon>Bacillati</taxon>
        <taxon>Actinomycetota</taxon>
        <taxon>Actinomycetes</taxon>
        <taxon>Micrococcales</taxon>
        <taxon>Intrasporangiaceae</taxon>
        <taxon>Arsenicicoccus</taxon>
    </lineage>
</organism>
<name>A0ABQ6HT33_9MICO</name>
<dbReference type="PANTHER" id="PTHR30353">
    <property type="entry name" value="INNER MEMBRANE PROTEIN DEDA-RELATED"/>
    <property type="match status" value="1"/>
</dbReference>
<keyword evidence="5 7" id="KW-1133">Transmembrane helix</keyword>
<evidence type="ECO:0000256" key="2">
    <source>
        <dbReference type="ARBA" id="ARBA00010792"/>
    </source>
</evidence>
<protein>
    <submittedName>
        <fullName evidence="9">Cytochrome o ubiquinol oxidase</fullName>
    </submittedName>
</protein>
<evidence type="ECO:0000256" key="4">
    <source>
        <dbReference type="ARBA" id="ARBA00022692"/>
    </source>
</evidence>
<keyword evidence="6 7" id="KW-0472">Membrane</keyword>